<evidence type="ECO:0000256" key="5">
    <source>
        <dbReference type="ARBA" id="ARBA00022989"/>
    </source>
</evidence>
<evidence type="ECO:0000256" key="7">
    <source>
        <dbReference type="SAM" id="Phobius"/>
    </source>
</evidence>
<dbReference type="InterPro" id="IPR050171">
    <property type="entry name" value="MFS_Transporters"/>
</dbReference>
<keyword evidence="10" id="KW-1185">Reference proteome</keyword>
<feature type="transmembrane region" description="Helical" evidence="7">
    <location>
        <begin position="380"/>
        <end position="397"/>
    </location>
</feature>
<protein>
    <submittedName>
        <fullName evidence="9">MFS transporter</fullName>
    </submittedName>
</protein>
<dbReference type="RefSeq" id="WP_326834492.1">
    <property type="nucleotide sequence ID" value="NZ_CP142149.1"/>
</dbReference>
<dbReference type="PANTHER" id="PTHR23517:SF13">
    <property type="entry name" value="MAJOR FACILITATOR SUPERFAMILY MFS_1"/>
    <property type="match status" value="1"/>
</dbReference>
<proteinExistence type="predicted"/>
<feature type="transmembrane region" description="Helical" evidence="7">
    <location>
        <begin position="108"/>
        <end position="129"/>
    </location>
</feature>
<evidence type="ECO:0000259" key="8">
    <source>
        <dbReference type="PROSITE" id="PS50850"/>
    </source>
</evidence>
<keyword evidence="2" id="KW-0813">Transport</keyword>
<keyword evidence="6 7" id="KW-0472">Membrane</keyword>
<dbReference type="InterPro" id="IPR036259">
    <property type="entry name" value="MFS_trans_sf"/>
</dbReference>
<keyword evidence="5 7" id="KW-1133">Transmembrane helix</keyword>
<name>A0ABZ1IB89_9PSEU</name>
<dbReference type="Gene3D" id="1.20.1250.20">
    <property type="entry name" value="MFS general substrate transporter like domains"/>
    <property type="match status" value="1"/>
</dbReference>
<dbReference type="Pfam" id="PF07690">
    <property type="entry name" value="MFS_1"/>
    <property type="match status" value="1"/>
</dbReference>
<evidence type="ECO:0000256" key="1">
    <source>
        <dbReference type="ARBA" id="ARBA00004651"/>
    </source>
</evidence>
<evidence type="ECO:0000313" key="10">
    <source>
        <dbReference type="Proteomes" id="UP001330812"/>
    </source>
</evidence>
<evidence type="ECO:0000313" key="9">
    <source>
        <dbReference type="EMBL" id="WSE31685.1"/>
    </source>
</evidence>
<feature type="transmembrane region" description="Helical" evidence="7">
    <location>
        <begin position="181"/>
        <end position="205"/>
    </location>
</feature>
<keyword evidence="4 7" id="KW-0812">Transmembrane</keyword>
<dbReference type="PROSITE" id="PS50850">
    <property type="entry name" value="MFS"/>
    <property type="match status" value="1"/>
</dbReference>
<dbReference type="InterPro" id="IPR020846">
    <property type="entry name" value="MFS_dom"/>
</dbReference>
<accession>A0ABZ1IB89</accession>
<evidence type="ECO:0000256" key="6">
    <source>
        <dbReference type="ARBA" id="ARBA00023136"/>
    </source>
</evidence>
<reference evidence="9 10" key="1">
    <citation type="journal article" date="2015" name="Int. J. Syst. Evol. Microbiol.">
        <title>Amycolatopsis rhabdoformis sp. nov., an actinomycete isolated from a tropical forest soil.</title>
        <authorList>
            <person name="Souza W.R."/>
            <person name="Silva R.E."/>
            <person name="Goodfellow M."/>
            <person name="Busarakam K."/>
            <person name="Figueiro F.S."/>
            <person name="Ferreira D."/>
            <person name="Rodrigues-Filho E."/>
            <person name="Moraes L.A.B."/>
            <person name="Zucchi T.D."/>
        </authorList>
    </citation>
    <scope>NUCLEOTIDE SEQUENCE [LARGE SCALE GENOMIC DNA]</scope>
    <source>
        <strain evidence="9 10">NCIMB 14900</strain>
    </source>
</reference>
<sequence>MLHTVSPVFARPSVGHHWGFRVIAFAFAASLAFSTVPTPLYALYQRQDGFPTFVVTIVFAAYAVGVMVSLYLAGHVSDWLGRRRVIVAATLAEAVAAALFLSSPELPVLVLARLISGAGVGALTATATAHLAELRAIARPGEHTGRAGLIASVVNLGGLGLGPFVGGFFAQYATSPLTTPFAVFLVVLLVAAAAVALVPETVEPWDERPAYRPQRLALPAEAKQPFFGAAIAVFASFAITGLFAALAPTLLAQGLHQTGRLLAGVTAASLLAAAALGQVLFARVPIARQLRYGFVLMAVGLVVLPAAAMLGSLWLFFAGSVLAGTGMGLGFRASIATVAALAGPRSRGQVLAALFLAAYAGLVVPVLVVGLALVWVSSPVALLGFSVAELGLLAWSANRILRPASRPVPAASRA</sequence>
<evidence type="ECO:0000256" key="2">
    <source>
        <dbReference type="ARBA" id="ARBA00022448"/>
    </source>
</evidence>
<feature type="transmembrane region" description="Helical" evidence="7">
    <location>
        <begin position="350"/>
        <end position="374"/>
    </location>
</feature>
<dbReference type="Proteomes" id="UP001330812">
    <property type="component" value="Chromosome"/>
</dbReference>
<feature type="transmembrane region" description="Helical" evidence="7">
    <location>
        <begin position="261"/>
        <end position="282"/>
    </location>
</feature>
<dbReference type="EMBL" id="CP142149">
    <property type="protein sequence ID" value="WSE31685.1"/>
    <property type="molecule type" value="Genomic_DNA"/>
</dbReference>
<comment type="subcellular location">
    <subcellularLocation>
        <location evidence="1">Cell membrane</location>
        <topology evidence="1">Multi-pass membrane protein</topology>
    </subcellularLocation>
</comment>
<feature type="transmembrane region" description="Helical" evidence="7">
    <location>
        <begin position="323"/>
        <end position="343"/>
    </location>
</feature>
<feature type="transmembrane region" description="Helical" evidence="7">
    <location>
        <begin position="294"/>
        <end position="317"/>
    </location>
</feature>
<gene>
    <name evidence="9" type="ORF">VSH64_06130</name>
</gene>
<feature type="transmembrane region" description="Helical" evidence="7">
    <location>
        <begin position="85"/>
        <end position="102"/>
    </location>
</feature>
<evidence type="ECO:0000256" key="3">
    <source>
        <dbReference type="ARBA" id="ARBA00022475"/>
    </source>
</evidence>
<feature type="transmembrane region" description="Helical" evidence="7">
    <location>
        <begin position="149"/>
        <end position="169"/>
    </location>
</feature>
<dbReference type="SUPFAM" id="SSF103473">
    <property type="entry name" value="MFS general substrate transporter"/>
    <property type="match status" value="1"/>
</dbReference>
<feature type="domain" description="Major facilitator superfamily (MFS) profile" evidence="8">
    <location>
        <begin position="1"/>
        <end position="406"/>
    </location>
</feature>
<evidence type="ECO:0000256" key="4">
    <source>
        <dbReference type="ARBA" id="ARBA00022692"/>
    </source>
</evidence>
<feature type="transmembrane region" description="Helical" evidence="7">
    <location>
        <begin position="226"/>
        <end position="249"/>
    </location>
</feature>
<feature type="transmembrane region" description="Helical" evidence="7">
    <location>
        <begin position="50"/>
        <end position="73"/>
    </location>
</feature>
<keyword evidence="3" id="KW-1003">Cell membrane</keyword>
<feature type="transmembrane region" description="Helical" evidence="7">
    <location>
        <begin position="20"/>
        <end position="44"/>
    </location>
</feature>
<dbReference type="InterPro" id="IPR011701">
    <property type="entry name" value="MFS"/>
</dbReference>
<organism evidence="9 10">
    <name type="scientific">Amycolatopsis rhabdoformis</name>
    <dbReference type="NCBI Taxonomy" id="1448059"/>
    <lineage>
        <taxon>Bacteria</taxon>
        <taxon>Bacillati</taxon>
        <taxon>Actinomycetota</taxon>
        <taxon>Actinomycetes</taxon>
        <taxon>Pseudonocardiales</taxon>
        <taxon>Pseudonocardiaceae</taxon>
        <taxon>Amycolatopsis</taxon>
    </lineage>
</organism>
<dbReference type="PANTHER" id="PTHR23517">
    <property type="entry name" value="RESISTANCE PROTEIN MDTM, PUTATIVE-RELATED-RELATED"/>
    <property type="match status" value="1"/>
</dbReference>